<dbReference type="Pfam" id="PF07282">
    <property type="entry name" value="Cas12f1-like_TNB"/>
    <property type="match status" value="1"/>
</dbReference>
<evidence type="ECO:0000259" key="9">
    <source>
        <dbReference type="Pfam" id="PF01385"/>
    </source>
</evidence>
<feature type="region of interest" description="Disordered" evidence="8">
    <location>
        <begin position="202"/>
        <end position="235"/>
    </location>
</feature>
<dbReference type="GO" id="GO:0032196">
    <property type="term" value="P:transposition"/>
    <property type="evidence" value="ECO:0007669"/>
    <property type="project" value="UniProtKB-KW"/>
</dbReference>
<keyword evidence="13" id="KW-1185">Reference proteome</keyword>
<evidence type="ECO:0000256" key="1">
    <source>
        <dbReference type="ARBA" id="ARBA00008761"/>
    </source>
</evidence>
<keyword evidence="7" id="KW-0233">DNA recombination</keyword>
<evidence type="ECO:0000256" key="4">
    <source>
        <dbReference type="ARBA" id="ARBA00022723"/>
    </source>
</evidence>
<keyword evidence="4" id="KW-0479">Metal-binding</keyword>
<name>A0A7W7VZ65_KITKI</name>
<protein>
    <submittedName>
        <fullName evidence="12">Putative transposase</fullName>
    </submittedName>
</protein>
<dbReference type="AlphaFoldDB" id="A0A7W7VZ65"/>
<dbReference type="Pfam" id="PF12323">
    <property type="entry name" value="HTH_OrfB_IS605"/>
    <property type="match status" value="1"/>
</dbReference>
<dbReference type="NCBIfam" id="TIGR01766">
    <property type="entry name" value="IS200/IS605 family accessory protein TnpB-like domain"/>
    <property type="match status" value="1"/>
</dbReference>
<evidence type="ECO:0000259" key="10">
    <source>
        <dbReference type="Pfam" id="PF07282"/>
    </source>
</evidence>
<dbReference type="GO" id="GO:0006310">
    <property type="term" value="P:DNA recombination"/>
    <property type="evidence" value="ECO:0007669"/>
    <property type="project" value="UniProtKB-KW"/>
</dbReference>
<dbReference type="RefSeq" id="WP_184941590.1">
    <property type="nucleotide sequence ID" value="NZ_JACHJV010000001.1"/>
</dbReference>
<dbReference type="Pfam" id="PF01385">
    <property type="entry name" value="OrfB_IS605"/>
    <property type="match status" value="1"/>
</dbReference>
<dbReference type="Proteomes" id="UP000540506">
    <property type="component" value="Unassembled WGS sequence"/>
</dbReference>
<feature type="domain" description="Cas12f1-like TNB" evidence="10">
    <location>
        <begin position="296"/>
        <end position="362"/>
    </location>
</feature>
<keyword evidence="6" id="KW-0238">DNA-binding</keyword>
<feature type="domain" description="Probable transposase IS891/IS1136/IS1341" evidence="9">
    <location>
        <begin position="176"/>
        <end position="284"/>
    </location>
</feature>
<gene>
    <name evidence="12" type="ORF">FHR34_006368</name>
</gene>
<evidence type="ECO:0000259" key="11">
    <source>
        <dbReference type="Pfam" id="PF12323"/>
    </source>
</evidence>
<evidence type="ECO:0000256" key="5">
    <source>
        <dbReference type="ARBA" id="ARBA00022833"/>
    </source>
</evidence>
<reference evidence="12 13" key="1">
    <citation type="submission" date="2020-08" db="EMBL/GenBank/DDBJ databases">
        <title>Sequencing the genomes of 1000 actinobacteria strains.</title>
        <authorList>
            <person name="Klenk H.-P."/>
        </authorList>
    </citation>
    <scope>NUCLEOTIDE SEQUENCE [LARGE SCALE GENOMIC DNA]</scope>
    <source>
        <strain evidence="12 13">DSM 41654</strain>
    </source>
</reference>
<evidence type="ECO:0000256" key="8">
    <source>
        <dbReference type="SAM" id="MobiDB-lite"/>
    </source>
</evidence>
<sequence length="405" mass="45794">MVAIHVKRAFKYRFYPTDTQAAELSRTFGCVRKVYNLALQARTEAWTLRQERVSYNATSAMLTAWKKTEELAYLNEVSSVPLQQTLRHLQGAFTNFWTKRAKYPTFKSRKKSRRSAEYTSSAFRYRNGRLTLAKMAEPLAIAWSRPLPQGARPSTVTVSQDAAGRWFVSLLCDDRPTMPPPVHPAVGIDAGITSLVTLSTGEKITNPRHERKDRERLAKAQRDLSRKAKGDGANRAKARLKVGRTYARITDRRRDFLHKLTTRLVRENQTIVIEDLTVRNMLKSRTLARAISDASWSEMRSMLEYKAHWYGRDLVVVDRWFPSSKLCSACGTLQPKMPLNVREWTCDCGTTHDRDVNAARNILAAGLAVAACGDGVRPQRSTPGGQSLMKQEVVPPQRTRAAAQL</sequence>
<dbReference type="PANTHER" id="PTHR30405">
    <property type="entry name" value="TRANSPOSASE"/>
    <property type="match status" value="1"/>
</dbReference>
<evidence type="ECO:0000256" key="7">
    <source>
        <dbReference type="ARBA" id="ARBA00023172"/>
    </source>
</evidence>
<feature type="region of interest" description="Disordered" evidence="8">
    <location>
        <begin position="376"/>
        <end position="405"/>
    </location>
</feature>
<evidence type="ECO:0000313" key="12">
    <source>
        <dbReference type="EMBL" id="MBB4927375.1"/>
    </source>
</evidence>
<dbReference type="EMBL" id="JACHJV010000001">
    <property type="protein sequence ID" value="MBB4927375.1"/>
    <property type="molecule type" value="Genomic_DNA"/>
</dbReference>
<feature type="domain" description="Transposase putative helix-turn-helix" evidence="11">
    <location>
        <begin position="6"/>
        <end position="49"/>
    </location>
</feature>
<feature type="compositionally biased region" description="Polar residues" evidence="8">
    <location>
        <begin position="379"/>
        <end position="389"/>
    </location>
</feature>
<keyword evidence="3" id="KW-0815">Transposition</keyword>
<dbReference type="InterPro" id="IPR051399">
    <property type="entry name" value="RNA-guided_DNA_endo/Transpos"/>
</dbReference>
<dbReference type="GO" id="GO:0046872">
    <property type="term" value="F:metal ion binding"/>
    <property type="evidence" value="ECO:0007669"/>
    <property type="project" value="UniProtKB-KW"/>
</dbReference>
<accession>A0A7W7VZ65</accession>
<dbReference type="InterPro" id="IPR010095">
    <property type="entry name" value="Cas12f1-like_TNB"/>
</dbReference>
<dbReference type="InterPro" id="IPR001959">
    <property type="entry name" value="Transposase"/>
</dbReference>
<comment type="similarity">
    <text evidence="2">In the N-terminal section; belongs to the transposase 2 family.</text>
</comment>
<organism evidence="12 13">
    <name type="scientific">Kitasatospora kifunensis</name>
    <name type="common">Streptomyces kifunensis</name>
    <dbReference type="NCBI Taxonomy" id="58351"/>
    <lineage>
        <taxon>Bacteria</taxon>
        <taxon>Bacillati</taxon>
        <taxon>Actinomycetota</taxon>
        <taxon>Actinomycetes</taxon>
        <taxon>Kitasatosporales</taxon>
        <taxon>Streptomycetaceae</taxon>
        <taxon>Kitasatospora</taxon>
    </lineage>
</organism>
<dbReference type="InterPro" id="IPR021027">
    <property type="entry name" value="Transposase_put_HTH"/>
</dbReference>
<dbReference type="PANTHER" id="PTHR30405:SF25">
    <property type="entry name" value="RNA-GUIDED DNA ENDONUCLEASE INSQ-RELATED"/>
    <property type="match status" value="1"/>
</dbReference>
<dbReference type="GO" id="GO:0003677">
    <property type="term" value="F:DNA binding"/>
    <property type="evidence" value="ECO:0007669"/>
    <property type="project" value="UniProtKB-KW"/>
</dbReference>
<proteinExistence type="inferred from homology"/>
<comment type="caution">
    <text evidence="12">The sequence shown here is derived from an EMBL/GenBank/DDBJ whole genome shotgun (WGS) entry which is preliminary data.</text>
</comment>
<evidence type="ECO:0000256" key="3">
    <source>
        <dbReference type="ARBA" id="ARBA00022578"/>
    </source>
</evidence>
<feature type="compositionally biased region" description="Basic and acidic residues" evidence="8">
    <location>
        <begin position="205"/>
        <end position="234"/>
    </location>
</feature>
<keyword evidence="5" id="KW-0862">Zinc</keyword>
<evidence type="ECO:0000256" key="6">
    <source>
        <dbReference type="ARBA" id="ARBA00023125"/>
    </source>
</evidence>
<evidence type="ECO:0000256" key="2">
    <source>
        <dbReference type="ARBA" id="ARBA00011044"/>
    </source>
</evidence>
<comment type="similarity">
    <text evidence="1">In the C-terminal section; belongs to the transposase 35 family.</text>
</comment>
<dbReference type="NCBIfam" id="NF040570">
    <property type="entry name" value="guided_TnpB"/>
    <property type="match status" value="1"/>
</dbReference>
<evidence type="ECO:0000313" key="13">
    <source>
        <dbReference type="Proteomes" id="UP000540506"/>
    </source>
</evidence>